<reference evidence="1" key="1">
    <citation type="journal article" date="2015" name="Nature">
        <title>Complex archaea that bridge the gap between prokaryotes and eukaryotes.</title>
        <authorList>
            <person name="Spang A."/>
            <person name="Saw J.H."/>
            <person name="Jorgensen S.L."/>
            <person name="Zaremba-Niedzwiedzka K."/>
            <person name="Martijn J."/>
            <person name="Lind A.E."/>
            <person name="van Eijk R."/>
            <person name="Schleper C."/>
            <person name="Guy L."/>
            <person name="Ettema T.J."/>
        </authorList>
    </citation>
    <scope>NUCLEOTIDE SEQUENCE</scope>
</reference>
<gene>
    <name evidence="1" type="ORF">LCGC14_1991990</name>
</gene>
<name>A0A0F9F5K2_9ZZZZ</name>
<feature type="non-terminal residue" evidence="1">
    <location>
        <position position="1"/>
    </location>
</feature>
<comment type="caution">
    <text evidence="1">The sequence shown here is derived from an EMBL/GenBank/DDBJ whole genome shotgun (WGS) entry which is preliminary data.</text>
</comment>
<accession>A0A0F9F5K2</accession>
<evidence type="ECO:0000313" key="1">
    <source>
        <dbReference type="EMBL" id="KKL81719.1"/>
    </source>
</evidence>
<dbReference type="AlphaFoldDB" id="A0A0F9F5K2"/>
<sequence length="49" mass="5812">ENGNNLYKILILGLRIKLIFYLDLHVPFFYLHLSILSFYEVQNANITIN</sequence>
<proteinExistence type="predicted"/>
<protein>
    <submittedName>
        <fullName evidence="1">Uncharacterized protein</fullName>
    </submittedName>
</protein>
<dbReference type="EMBL" id="LAZR01022481">
    <property type="protein sequence ID" value="KKL81719.1"/>
    <property type="molecule type" value="Genomic_DNA"/>
</dbReference>
<organism evidence="1">
    <name type="scientific">marine sediment metagenome</name>
    <dbReference type="NCBI Taxonomy" id="412755"/>
    <lineage>
        <taxon>unclassified sequences</taxon>
        <taxon>metagenomes</taxon>
        <taxon>ecological metagenomes</taxon>
    </lineage>
</organism>